<dbReference type="AlphaFoldDB" id="A0A4D7C3P5"/>
<dbReference type="InterPro" id="IPR045748">
    <property type="entry name" value="DcaP"/>
</dbReference>
<evidence type="ECO:0000313" key="2">
    <source>
        <dbReference type="EMBL" id="QCI79701.1"/>
    </source>
</evidence>
<evidence type="ECO:0000313" key="3">
    <source>
        <dbReference type="Proteomes" id="UP000298714"/>
    </source>
</evidence>
<dbReference type="RefSeq" id="WP_222872523.1">
    <property type="nucleotide sequence ID" value="NZ_CP039704.1"/>
</dbReference>
<evidence type="ECO:0008006" key="4">
    <source>
        <dbReference type="Google" id="ProtNLM"/>
    </source>
</evidence>
<dbReference type="SUPFAM" id="SSF56935">
    <property type="entry name" value="Porins"/>
    <property type="match status" value="1"/>
</dbReference>
<evidence type="ECO:0000256" key="1">
    <source>
        <dbReference type="SAM" id="MobiDB-lite"/>
    </source>
</evidence>
<dbReference type="EMBL" id="CP039704">
    <property type="protein sequence ID" value="QCI79701.1"/>
    <property type="molecule type" value="Genomic_DNA"/>
</dbReference>
<name>A0A4D7C3P5_9SPHN</name>
<dbReference type="Proteomes" id="UP000298714">
    <property type="component" value="Chromosome"/>
</dbReference>
<proteinExistence type="predicted"/>
<accession>A0A4D7C3P5</accession>
<gene>
    <name evidence="2" type="ORF">E6W36_09690</name>
</gene>
<reference evidence="3" key="1">
    <citation type="submission" date="2019-04" db="EMBL/GenBank/DDBJ databases">
        <title>Complete genome sequence of Sphingomonas sp. W1-2-3.</title>
        <authorList>
            <person name="Im W.T."/>
        </authorList>
    </citation>
    <scope>NUCLEOTIDE SEQUENCE [LARGE SCALE GENOMIC DNA]</scope>
    <source>
        <strain evidence="3">W1-2-3</strain>
    </source>
</reference>
<keyword evidence="3" id="KW-1185">Reference proteome</keyword>
<dbReference type="KEGG" id="hgn:E6W36_09690"/>
<organism evidence="2 3">
    <name type="scientific">Hankyongella ginsenosidimutans</name>
    <dbReference type="NCBI Taxonomy" id="1763828"/>
    <lineage>
        <taxon>Bacteria</taxon>
        <taxon>Pseudomonadati</taxon>
        <taxon>Pseudomonadota</taxon>
        <taxon>Alphaproteobacteria</taxon>
        <taxon>Sphingomonadales</taxon>
        <taxon>Sphingomonadaceae</taxon>
        <taxon>Hankyongella</taxon>
    </lineage>
</organism>
<dbReference type="Pfam" id="PF19577">
    <property type="entry name" value="DcaP"/>
    <property type="match status" value="1"/>
</dbReference>
<protein>
    <recommendedName>
        <fullName evidence="4">Porin</fullName>
    </recommendedName>
</protein>
<sequence length="264" mass="28163">MTDGFKVGNTTVRINGYVKLDVLASRFSGGDPAANTLVNDYYFPAQIPVGGVSEGFNVTTSVRETRFLFRTETPVGETALTSHLELDFLDTNTGGNQRVSNSFVPRVRRAFVSYGGWTLGQDWSTFQNPSALPERLDFVGPTEGTVFERQPLIRYKHGIFTFAIENPETTATLGTTSAEADDDVAPDFVARVDKKTKVGTFALAGIARVLKVDNSAAPVPFGTPGDIKGTEFGWGSAHPACMTSGPAASPGWGRSVRGLGATSA</sequence>
<feature type="region of interest" description="Disordered" evidence="1">
    <location>
        <begin position="245"/>
        <end position="264"/>
    </location>
</feature>